<proteinExistence type="predicted"/>
<evidence type="ECO:0000259" key="1">
    <source>
        <dbReference type="SMART" id="SM00860"/>
    </source>
</evidence>
<dbReference type="InterPro" id="IPR018958">
    <property type="entry name" value="Knr4/Smi1-like_dom"/>
</dbReference>
<dbReference type="Gene3D" id="3.40.1580.10">
    <property type="entry name" value="SMI1/KNR4-like"/>
    <property type="match status" value="1"/>
</dbReference>
<dbReference type="EMBL" id="LT635756">
    <property type="protein sequence ID" value="SGZ47155.1"/>
    <property type="molecule type" value="Genomic_DNA"/>
</dbReference>
<feature type="domain" description="Knr4/Smi1-like" evidence="1">
    <location>
        <begin position="19"/>
        <end position="156"/>
    </location>
</feature>
<dbReference type="InterPro" id="IPR037883">
    <property type="entry name" value="Knr4/Smi1-like_sf"/>
</dbReference>
<keyword evidence="3" id="KW-1185">Reference proteome</keyword>
<name>A0A1L0B7R2_9ASCO</name>
<sequence length="177" mass="19653">MGSLVELMADLAPIVSNSTLDSALIDQLEADLGTLPSQYIDLLKSANGQDITFGNFIHFKGLQPSCWASNYYDAFDEFYGLLSLRHEIEVCKEDLGTQWIPIGGSTGGNHICLCVKGPMTGQLWFWDHEQTPDFDVHKVESGMYLAADTLLDFVQKLEVNAIENENVRGVLSCELDF</sequence>
<evidence type="ECO:0000313" key="3">
    <source>
        <dbReference type="Proteomes" id="UP000182334"/>
    </source>
</evidence>
<accession>A0A1L0B7R2</accession>
<dbReference type="AlphaFoldDB" id="A0A1L0B7R2"/>
<dbReference type="Pfam" id="PF09346">
    <property type="entry name" value="SMI1_KNR4"/>
    <property type="match status" value="1"/>
</dbReference>
<evidence type="ECO:0000313" key="2">
    <source>
        <dbReference type="EMBL" id="SGZ47155.1"/>
    </source>
</evidence>
<dbReference type="SMART" id="SM00860">
    <property type="entry name" value="SMI1_KNR4"/>
    <property type="match status" value="1"/>
</dbReference>
<organism evidence="2 3">
    <name type="scientific">Sungouiella intermedia</name>
    <dbReference type="NCBI Taxonomy" id="45354"/>
    <lineage>
        <taxon>Eukaryota</taxon>
        <taxon>Fungi</taxon>
        <taxon>Dikarya</taxon>
        <taxon>Ascomycota</taxon>
        <taxon>Saccharomycotina</taxon>
        <taxon>Pichiomycetes</taxon>
        <taxon>Metschnikowiaceae</taxon>
        <taxon>Sungouiella</taxon>
    </lineage>
</organism>
<reference evidence="2 3" key="1">
    <citation type="submission" date="2016-10" db="EMBL/GenBank/DDBJ databases">
        <authorList>
            <person name="de Groot N.N."/>
        </authorList>
    </citation>
    <scope>NUCLEOTIDE SEQUENCE [LARGE SCALE GENOMIC DNA]</scope>
    <source>
        <strain evidence="2 3">CBS 141442</strain>
    </source>
</reference>
<gene>
    <name evidence="2" type="ORF">SAMEA4029010_CIC11G00000005368</name>
</gene>
<dbReference type="Proteomes" id="UP000182334">
    <property type="component" value="Chromosome I"/>
</dbReference>
<dbReference type="SUPFAM" id="SSF160631">
    <property type="entry name" value="SMI1/KNR4-like"/>
    <property type="match status" value="1"/>
</dbReference>
<protein>
    <submittedName>
        <fullName evidence="2">CIC11C00000005368</fullName>
    </submittedName>
</protein>